<protein>
    <submittedName>
        <fullName evidence="1">Uncharacterized protein</fullName>
    </submittedName>
</protein>
<comment type="caution">
    <text evidence="1">The sequence shown here is derived from an EMBL/GenBank/DDBJ whole genome shotgun (WGS) entry which is preliminary data.</text>
</comment>
<accession>A0A3R8V578</accession>
<sequence>MAALNIQPHANPDARLVVQLHTADDCVGTFSLTCDGDDRLQTGIVWQPGPPARETTQVTLMRSTRGADDTEQLISGEEWRALEDSDLEDEFLDRVLRGADAAAITAELLSVNGVRVGQKLLISKVSSAHGFDDYNVTGHPEVHRFTVGHRIQAGDKFNLYCRDGRKVGGTWAGSLEASLKRSLKRLASK</sequence>
<proteinExistence type="predicted"/>
<reference evidence="1 2" key="1">
    <citation type="submission" date="2018-10" db="EMBL/GenBank/DDBJ databases">
        <title>Transmission dynamics of multidrug resistant bacteria on intensive care unit surfaces.</title>
        <authorList>
            <person name="D'Souza A.W."/>
            <person name="Potter R.F."/>
            <person name="Wallace M."/>
            <person name="Shupe A."/>
            <person name="Patel S."/>
            <person name="Sun S."/>
            <person name="Gul D."/>
            <person name="Kwon J.H."/>
            <person name="Andleeb S."/>
            <person name="Burnham C.-A.D."/>
            <person name="Dantas G."/>
        </authorList>
    </citation>
    <scope>NUCLEOTIDE SEQUENCE [LARGE SCALE GENOMIC DNA]</scope>
    <source>
        <strain evidence="1 2">PX_177</strain>
    </source>
</reference>
<dbReference type="Proteomes" id="UP000276506">
    <property type="component" value="Unassembled WGS sequence"/>
</dbReference>
<dbReference type="EMBL" id="RHQL01000010">
    <property type="protein sequence ID" value="RRV08770.1"/>
    <property type="molecule type" value="Genomic_DNA"/>
</dbReference>
<organism evidence="1 2">
    <name type="scientific">Stutzerimonas xanthomarina</name>
    <dbReference type="NCBI Taxonomy" id="271420"/>
    <lineage>
        <taxon>Bacteria</taxon>
        <taxon>Pseudomonadati</taxon>
        <taxon>Pseudomonadota</taxon>
        <taxon>Gammaproteobacteria</taxon>
        <taxon>Pseudomonadales</taxon>
        <taxon>Pseudomonadaceae</taxon>
        <taxon>Stutzerimonas</taxon>
    </lineage>
</organism>
<evidence type="ECO:0000313" key="2">
    <source>
        <dbReference type="Proteomes" id="UP000276506"/>
    </source>
</evidence>
<dbReference type="AlphaFoldDB" id="A0A3R8V578"/>
<dbReference type="RefSeq" id="WP_125877924.1">
    <property type="nucleotide sequence ID" value="NZ_RHQL01000010.1"/>
</dbReference>
<gene>
    <name evidence="1" type="ORF">EGJ28_15990</name>
</gene>
<evidence type="ECO:0000313" key="1">
    <source>
        <dbReference type="EMBL" id="RRV08770.1"/>
    </source>
</evidence>
<name>A0A3R8V578_9GAMM</name>